<sequence>MNVFNPDPNAPTPRQVKLLALAAIFQAAGLAYAFASQGNAALLGHQAAFDSLLKISLSEETDALKRLGGIDELAFGLKTLENCLTVPFSSSPAPKTKVLRFTEPMRYAFALLQIERKVYGKVTLVTHLTQQQKLLSQRVAFFDQRYRHPSILAGMAATYLATAGTLSTRLKIKGQQTTLTDPANVDCIRACLFAGIQAAHMWREMGGRRYQLILGRRTMIEDLRALAIARYRLKKL</sequence>
<name>A0A345P4T3_9GAMM</name>
<evidence type="ECO:0000256" key="4">
    <source>
        <dbReference type="ARBA" id="ARBA00023136"/>
    </source>
</evidence>
<proteinExistence type="predicted"/>
<protein>
    <submittedName>
        <fullName evidence="5">DUF489 family protein</fullName>
    </submittedName>
</protein>
<dbReference type="RefSeq" id="WP_114898402.1">
    <property type="nucleotide sequence ID" value="NZ_CP031222.1"/>
</dbReference>
<dbReference type="GO" id="GO:0005737">
    <property type="term" value="C:cytoplasm"/>
    <property type="evidence" value="ECO:0007669"/>
    <property type="project" value="UniProtKB-SubCell"/>
</dbReference>
<comment type="subcellular location">
    <subcellularLocation>
        <location evidence="1">Cytoplasm</location>
    </subcellularLocation>
</comment>
<dbReference type="AlphaFoldDB" id="A0A345P4T3"/>
<dbReference type="Pfam" id="PF04356">
    <property type="entry name" value="DUF489"/>
    <property type="match status" value="1"/>
</dbReference>
<dbReference type="PANTHER" id="PTHR38100">
    <property type="entry name" value="HIGH FREQUENCY LYSOGENIZATION PROTEIN HFLD"/>
    <property type="match status" value="1"/>
</dbReference>
<evidence type="ECO:0000313" key="6">
    <source>
        <dbReference type="Proteomes" id="UP000253940"/>
    </source>
</evidence>
<accession>A0A345P4T3</accession>
<keyword evidence="2" id="KW-1003">Cell membrane</keyword>
<dbReference type="Gene3D" id="1.10.3890.10">
    <property type="entry name" value="HflD-like"/>
    <property type="match status" value="1"/>
</dbReference>
<evidence type="ECO:0000256" key="3">
    <source>
        <dbReference type="ARBA" id="ARBA00022490"/>
    </source>
</evidence>
<keyword evidence="4" id="KW-0472">Membrane</keyword>
<organism evidence="5 6">
    <name type="scientific">Aquirhabdus parva</name>
    <dbReference type="NCBI Taxonomy" id="2283318"/>
    <lineage>
        <taxon>Bacteria</taxon>
        <taxon>Pseudomonadati</taxon>
        <taxon>Pseudomonadota</taxon>
        <taxon>Gammaproteobacteria</taxon>
        <taxon>Moraxellales</taxon>
        <taxon>Moraxellaceae</taxon>
        <taxon>Aquirhabdus</taxon>
    </lineage>
</organism>
<dbReference type="InterPro" id="IPR007451">
    <property type="entry name" value="HflD"/>
</dbReference>
<dbReference type="InterPro" id="IPR035932">
    <property type="entry name" value="HflD-like_sf"/>
</dbReference>
<gene>
    <name evidence="5" type="ORF">HYN46_05230</name>
</gene>
<evidence type="ECO:0000256" key="1">
    <source>
        <dbReference type="ARBA" id="ARBA00004496"/>
    </source>
</evidence>
<dbReference type="EMBL" id="CP031222">
    <property type="protein sequence ID" value="AXI02292.1"/>
    <property type="molecule type" value="Genomic_DNA"/>
</dbReference>
<evidence type="ECO:0000313" key="5">
    <source>
        <dbReference type="EMBL" id="AXI02292.1"/>
    </source>
</evidence>
<dbReference type="OrthoDB" id="9788031at2"/>
<dbReference type="Proteomes" id="UP000253940">
    <property type="component" value="Chromosome"/>
</dbReference>
<keyword evidence="3" id="KW-0963">Cytoplasm</keyword>
<dbReference type="KEGG" id="mbah:HYN46_05230"/>
<reference evidence="5 6" key="1">
    <citation type="submission" date="2018-07" db="EMBL/GenBank/DDBJ databases">
        <title>Genome sequencing of Moraxellaceae gen. HYN0046.</title>
        <authorList>
            <person name="Kim M."/>
            <person name="Yi H."/>
        </authorList>
    </citation>
    <scope>NUCLEOTIDE SEQUENCE [LARGE SCALE GENOMIC DNA]</scope>
    <source>
        <strain evidence="5 6">HYN0046</strain>
    </source>
</reference>
<evidence type="ECO:0000256" key="2">
    <source>
        <dbReference type="ARBA" id="ARBA00022475"/>
    </source>
</evidence>
<dbReference type="PANTHER" id="PTHR38100:SF1">
    <property type="entry name" value="HIGH FREQUENCY LYSOGENIZATION PROTEIN HFLD"/>
    <property type="match status" value="1"/>
</dbReference>
<keyword evidence="6" id="KW-1185">Reference proteome</keyword>
<dbReference type="SUPFAM" id="SSF101322">
    <property type="entry name" value="YcfC-like"/>
    <property type="match status" value="1"/>
</dbReference>